<dbReference type="Proteomes" id="UP000003094">
    <property type="component" value="Unassembled WGS sequence"/>
</dbReference>
<proteinExistence type="predicted"/>
<reference evidence="1 2" key="1">
    <citation type="journal article" date="2010" name="BMC Genomics">
        <title>Genome sequence of the pattern forming Paenibacillus vortex bacterium reveals potential for thriving in complex environments.</title>
        <authorList>
            <person name="Sirota-Madi A."/>
            <person name="Olender T."/>
            <person name="Helman Y."/>
            <person name="Ingham C."/>
            <person name="Brainis I."/>
            <person name="Roth D."/>
            <person name="Hagi E."/>
            <person name="Brodsky L."/>
            <person name="Leshkowitz D."/>
            <person name="Galatenko V."/>
            <person name="Nikolaev V."/>
            <person name="Mugasimangalam R.C."/>
            <person name="Bransburg-Zabary S."/>
            <person name="Gutnick D.L."/>
            <person name="Lancet D."/>
            <person name="Ben-Jacob E."/>
        </authorList>
    </citation>
    <scope>NUCLEOTIDE SEQUENCE [LARGE SCALE GENOMIC DNA]</scope>
    <source>
        <strain evidence="1 2">V453</strain>
    </source>
</reference>
<comment type="caution">
    <text evidence="1">The sequence shown here is derived from an EMBL/GenBank/DDBJ whole genome shotgun (WGS) entry which is preliminary data.</text>
</comment>
<keyword evidence="2" id="KW-1185">Reference proteome</keyword>
<dbReference type="EMBL" id="ADHJ01000049">
    <property type="protein sequence ID" value="EFU38639.1"/>
    <property type="molecule type" value="Genomic_DNA"/>
</dbReference>
<dbReference type="AlphaFoldDB" id="A0A2R9SMQ7"/>
<sequence length="48" mass="5662">MSVDKERGSGSTEQQLDQQKTNIDIYKLMTQMGIHPDKWLQMEELHKD</sequence>
<evidence type="ECO:0000313" key="2">
    <source>
        <dbReference type="Proteomes" id="UP000003094"/>
    </source>
</evidence>
<organism evidence="1 2">
    <name type="scientific">Paenibacillus vortex V453</name>
    <dbReference type="NCBI Taxonomy" id="715225"/>
    <lineage>
        <taxon>Bacteria</taxon>
        <taxon>Bacillati</taxon>
        <taxon>Bacillota</taxon>
        <taxon>Bacilli</taxon>
        <taxon>Bacillales</taxon>
        <taxon>Paenibacillaceae</taxon>
        <taxon>Paenibacillus</taxon>
    </lineage>
</organism>
<gene>
    <name evidence="1" type="ORF">PVOR_28939</name>
</gene>
<protein>
    <submittedName>
        <fullName evidence="1">Uncharacterized protein</fullName>
    </submittedName>
</protein>
<name>A0A2R9SMQ7_9BACL</name>
<dbReference type="RefSeq" id="WP_006212503.1">
    <property type="nucleotide sequence ID" value="NZ_ADHJ01000049.1"/>
</dbReference>
<dbReference type="KEGG" id="pvo:PVOR_28939"/>
<evidence type="ECO:0000313" key="1">
    <source>
        <dbReference type="EMBL" id="EFU38639.1"/>
    </source>
</evidence>
<accession>A0A2R9SMQ7</accession>